<dbReference type="InterPro" id="IPR001647">
    <property type="entry name" value="HTH_TetR"/>
</dbReference>
<accession>A0ABP7U036</accession>
<evidence type="ECO:0000313" key="7">
    <source>
        <dbReference type="EMBL" id="GAA4033603.1"/>
    </source>
</evidence>
<keyword evidence="2 4" id="KW-0238">DNA-binding</keyword>
<dbReference type="SUPFAM" id="SSF48498">
    <property type="entry name" value="Tetracyclin repressor-like, C-terminal domain"/>
    <property type="match status" value="1"/>
</dbReference>
<dbReference type="PANTHER" id="PTHR47506">
    <property type="entry name" value="TRANSCRIPTIONAL REGULATORY PROTEIN"/>
    <property type="match status" value="1"/>
</dbReference>
<dbReference type="RefSeq" id="WP_345572071.1">
    <property type="nucleotide sequence ID" value="NZ_BAAAZX010000074.1"/>
</dbReference>
<sequence>MSRVSQAQALENRRRAVAAASQLFRERGVNGISVADLMKSIGLTTGGFYKQFPSKEALVAEAVQAAFGDLDLLLESFDTTHGDHDTARGALVDFYLSAEHRDQPGTGCPTAGFAGDMARQPTAGEMRETYAAGVEQFAAWLSTDTNDGLPMVATLVGAILLARATADTELSEKILKSTHKALTAPQGPCPGTLNTDCAAGAKATWSSSSRARQGGRIPCVGTHLAEPRRCRRPGIGPTTARDGRPRRTRGRWPTIRIQRVRHLQAEARELDEPFVVREIELASRFHEAGCPAVGQESRKRP</sequence>
<feature type="DNA-binding region" description="H-T-H motif" evidence="4">
    <location>
        <begin position="33"/>
        <end position="52"/>
    </location>
</feature>
<evidence type="ECO:0000256" key="1">
    <source>
        <dbReference type="ARBA" id="ARBA00023015"/>
    </source>
</evidence>
<reference evidence="8" key="1">
    <citation type="journal article" date="2019" name="Int. J. Syst. Evol. Microbiol.">
        <title>The Global Catalogue of Microorganisms (GCM) 10K type strain sequencing project: providing services to taxonomists for standard genome sequencing and annotation.</title>
        <authorList>
            <consortium name="The Broad Institute Genomics Platform"/>
            <consortium name="The Broad Institute Genome Sequencing Center for Infectious Disease"/>
            <person name="Wu L."/>
            <person name="Ma J."/>
        </authorList>
    </citation>
    <scope>NUCLEOTIDE SEQUENCE [LARGE SCALE GENOMIC DNA]</scope>
    <source>
        <strain evidence="8">JCM 16924</strain>
    </source>
</reference>
<proteinExistence type="predicted"/>
<dbReference type="InterPro" id="IPR009057">
    <property type="entry name" value="Homeodomain-like_sf"/>
</dbReference>
<name>A0ABP7U036_9ACTN</name>
<feature type="region of interest" description="Disordered" evidence="5">
    <location>
        <begin position="228"/>
        <end position="248"/>
    </location>
</feature>
<evidence type="ECO:0000256" key="4">
    <source>
        <dbReference type="PROSITE-ProRule" id="PRU00335"/>
    </source>
</evidence>
<dbReference type="EMBL" id="BAAAZX010000074">
    <property type="protein sequence ID" value="GAA4033603.1"/>
    <property type="molecule type" value="Genomic_DNA"/>
</dbReference>
<feature type="domain" description="HTH tetR-type" evidence="6">
    <location>
        <begin position="10"/>
        <end position="70"/>
    </location>
</feature>
<dbReference type="Pfam" id="PF00440">
    <property type="entry name" value="TetR_N"/>
    <property type="match status" value="1"/>
</dbReference>
<dbReference type="PRINTS" id="PR00455">
    <property type="entry name" value="HTHTETR"/>
</dbReference>
<dbReference type="InterPro" id="IPR036271">
    <property type="entry name" value="Tet_transcr_reg_TetR-rel_C_sf"/>
</dbReference>
<organism evidence="7 8">
    <name type="scientific">Streptomyces plumbiresistens</name>
    <dbReference type="NCBI Taxonomy" id="511811"/>
    <lineage>
        <taxon>Bacteria</taxon>
        <taxon>Bacillati</taxon>
        <taxon>Actinomycetota</taxon>
        <taxon>Actinomycetes</taxon>
        <taxon>Kitasatosporales</taxon>
        <taxon>Streptomycetaceae</taxon>
        <taxon>Streptomyces</taxon>
    </lineage>
</organism>
<evidence type="ECO:0000256" key="2">
    <source>
        <dbReference type="ARBA" id="ARBA00023125"/>
    </source>
</evidence>
<evidence type="ECO:0000256" key="3">
    <source>
        <dbReference type="ARBA" id="ARBA00023163"/>
    </source>
</evidence>
<dbReference type="PANTHER" id="PTHR47506:SF7">
    <property type="entry name" value="TRANSCRIPTIONAL REGULATORY PROTEIN"/>
    <property type="match status" value="1"/>
</dbReference>
<evidence type="ECO:0000313" key="8">
    <source>
        <dbReference type="Proteomes" id="UP001500456"/>
    </source>
</evidence>
<dbReference type="SUPFAM" id="SSF46689">
    <property type="entry name" value="Homeodomain-like"/>
    <property type="match status" value="1"/>
</dbReference>
<gene>
    <name evidence="7" type="ORF">GCM10022232_94160</name>
</gene>
<keyword evidence="8" id="KW-1185">Reference proteome</keyword>
<comment type="caution">
    <text evidence="7">The sequence shown here is derived from an EMBL/GenBank/DDBJ whole genome shotgun (WGS) entry which is preliminary data.</text>
</comment>
<evidence type="ECO:0000256" key="5">
    <source>
        <dbReference type="SAM" id="MobiDB-lite"/>
    </source>
</evidence>
<keyword evidence="1" id="KW-0805">Transcription regulation</keyword>
<protein>
    <recommendedName>
        <fullName evidence="6">HTH tetR-type domain-containing protein</fullName>
    </recommendedName>
</protein>
<evidence type="ECO:0000259" key="6">
    <source>
        <dbReference type="PROSITE" id="PS50977"/>
    </source>
</evidence>
<keyword evidence="3" id="KW-0804">Transcription</keyword>
<dbReference type="Proteomes" id="UP001500456">
    <property type="component" value="Unassembled WGS sequence"/>
</dbReference>
<dbReference type="Gene3D" id="1.10.357.10">
    <property type="entry name" value="Tetracycline Repressor, domain 2"/>
    <property type="match status" value="1"/>
</dbReference>
<dbReference type="PROSITE" id="PS50977">
    <property type="entry name" value="HTH_TETR_2"/>
    <property type="match status" value="1"/>
</dbReference>
<dbReference type="Gene3D" id="1.10.10.60">
    <property type="entry name" value="Homeodomain-like"/>
    <property type="match status" value="1"/>
</dbReference>